<dbReference type="AlphaFoldDB" id="A0A061RTA4"/>
<protein>
    <submittedName>
        <fullName evidence="1">Uncharacterized protein</fullName>
    </submittedName>
</protein>
<feature type="non-terminal residue" evidence="1">
    <location>
        <position position="1"/>
    </location>
</feature>
<gene>
    <name evidence="1" type="ORF">TSPGSL018_27836</name>
</gene>
<proteinExistence type="predicted"/>
<name>A0A061RTA4_9CHLO</name>
<accession>A0A061RTA4</accession>
<evidence type="ECO:0000313" key="1">
    <source>
        <dbReference type="EMBL" id="JAC73791.1"/>
    </source>
</evidence>
<dbReference type="EMBL" id="GBEZ01012064">
    <property type="protein sequence ID" value="JAC73791.1"/>
    <property type="molecule type" value="Transcribed_RNA"/>
</dbReference>
<sequence>RPEIPRVNQLFSGSPGVPDDTVHLRNVCPSIHAEGLVHLTARLPARSTVVTWGRALEGSVPQIKREPAAVT</sequence>
<feature type="non-terminal residue" evidence="1">
    <location>
        <position position="71"/>
    </location>
</feature>
<reference evidence="1" key="1">
    <citation type="submission" date="2014-05" db="EMBL/GenBank/DDBJ databases">
        <title>The transcriptome of the halophilic microalga Tetraselmis sp. GSL018 isolated from the Great Salt Lake, Utah.</title>
        <authorList>
            <person name="Jinkerson R.E."/>
            <person name="D'Adamo S."/>
            <person name="Posewitz M.C."/>
        </authorList>
    </citation>
    <scope>NUCLEOTIDE SEQUENCE</scope>
    <source>
        <strain evidence="1">GSL018</strain>
    </source>
</reference>
<organism evidence="1">
    <name type="scientific">Tetraselmis sp. GSL018</name>
    <dbReference type="NCBI Taxonomy" id="582737"/>
    <lineage>
        <taxon>Eukaryota</taxon>
        <taxon>Viridiplantae</taxon>
        <taxon>Chlorophyta</taxon>
        <taxon>core chlorophytes</taxon>
        <taxon>Chlorodendrophyceae</taxon>
        <taxon>Chlorodendrales</taxon>
        <taxon>Chlorodendraceae</taxon>
        <taxon>Tetraselmis</taxon>
    </lineage>
</organism>